<feature type="domain" description="CRIM" evidence="2">
    <location>
        <begin position="127"/>
        <end position="221"/>
    </location>
</feature>
<feature type="compositionally biased region" description="Low complexity" evidence="1">
    <location>
        <begin position="78"/>
        <end position="89"/>
    </location>
</feature>
<dbReference type="EMBL" id="LATX01000668">
    <property type="protein sequence ID" value="KTB45526.1"/>
    <property type="molecule type" value="Genomic_DNA"/>
</dbReference>
<dbReference type="InterPro" id="IPR031567">
    <property type="entry name" value="CRIM_dom"/>
</dbReference>
<dbReference type="AlphaFoldDB" id="A0A0W0GAG0"/>
<protein>
    <recommendedName>
        <fullName evidence="2">CRIM domain-containing protein</fullName>
    </recommendedName>
</protein>
<dbReference type="Pfam" id="PF16978">
    <property type="entry name" value="CRIM"/>
    <property type="match status" value="1"/>
</dbReference>
<comment type="caution">
    <text evidence="3">The sequence shown here is derived from an EMBL/GenBank/DDBJ whole genome shotgun (WGS) entry which is preliminary data.</text>
</comment>
<accession>A0A0W0GAG0</accession>
<sequence>MHIPSISGASESTLYEYNSVPQTNFAQHNEHENLVHAYRERTPVRSSLLTASFMSPLRKAMKLSGILERIPSSSVGNTSTHDPSTSDSHFFSRRERRSIGNAPRLTRLSNSTRNSRGASAVASGDLSLMEIKIYFPQIEHSGGSPLELEVHDEVTVKEAIPLALEKYRETRGTLYSAMNSWILRPIQDDFVDYENEAPDPLDRVRLLDTLEFALLSDDSDSEAAHHKRPTHRRCYTLPSNGKELLDMNSNAFGIRMWHQTRTYRIRIGLDSAEVIQVNVYSHSSEIRELAQCACKKLYWGKPPENYGLLGRDVRNVLRPIPATRRVLTFAEHTEFVLVCLKDKESGGPRVSGFRKSFDLG</sequence>
<name>A0A0W0GAG0_MONRR</name>
<reference evidence="3 4" key="1">
    <citation type="submission" date="2015-12" db="EMBL/GenBank/DDBJ databases">
        <title>Draft genome sequence of Moniliophthora roreri, the causal agent of frosty pod rot of cacao.</title>
        <authorList>
            <person name="Aime M.C."/>
            <person name="Diaz-Valderrama J.R."/>
            <person name="Kijpornyongpan T."/>
            <person name="Phillips-Mora W."/>
        </authorList>
    </citation>
    <scope>NUCLEOTIDE SEQUENCE [LARGE SCALE GENOMIC DNA]</scope>
    <source>
        <strain evidence="3 4">MCA 2952</strain>
    </source>
</reference>
<organism evidence="3 4">
    <name type="scientific">Moniliophthora roreri</name>
    <name type="common">Frosty pod rot fungus</name>
    <name type="synonym">Monilia roreri</name>
    <dbReference type="NCBI Taxonomy" id="221103"/>
    <lineage>
        <taxon>Eukaryota</taxon>
        <taxon>Fungi</taxon>
        <taxon>Dikarya</taxon>
        <taxon>Basidiomycota</taxon>
        <taxon>Agaricomycotina</taxon>
        <taxon>Agaricomycetes</taxon>
        <taxon>Agaricomycetidae</taxon>
        <taxon>Agaricales</taxon>
        <taxon>Marasmiineae</taxon>
        <taxon>Marasmiaceae</taxon>
        <taxon>Moniliophthora</taxon>
    </lineage>
</organism>
<evidence type="ECO:0000259" key="2">
    <source>
        <dbReference type="Pfam" id="PF16978"/>
    </source>
</evidence>
<evidence type="ECO:0000256" key="1">
    <source>
        <dbReference type="SAM" id="MobiDB-lite"/>
    </source>
</evidence>
<gene>
    <name evidence="3" type="ORF">WG66_1873</name>
</gene>
<proteinExistence type="predicted"/>
<evidence type="ECO:0000313" key="3">
    <source>
        <dbReference type="EMBL" id="KTB45526.1"/>
    </source>
</evidence>
<evidence type="ECO:0000313" key="4">
    <source>
        <dbReference type="Proteomes" id="UP000054988"/>
    </source>
</evidence>
<feature type="region of interest" description="Disordered" evidence="1">
    <location>
        <begin position="71"/>
        <end position="96"/>
    </location>
</feature>
<dbReference type="Proteomes" id="UP000054988">
    <property type="component" value="Unassembled WGS sequence"/>
</dbReference>